<dbReference type="AlphaFoldDB" id="Q6EUE6"/>
<proteinExistence type="predicted"/>
<feature type="region of interest" description="Disordered" evidence="1">
    <location>
        <begin position="40"/>
        <end position="135"/>
    </location>
</feature>
<dbReference type="Proteomes" id="UP000000763">
    <property type="component" value="Chromosome 2"/>
</dbReference>
<protein>
    <submittedName>
        <fullName evidence="2">Uncharacterized protein</fullName>
    </submittedName>
</protein>
<evidence type="ECO:0000256" key="1">
    <source>
        <dbReference type="SAM" id="MobiDB-lite"/>
    </source>
</evidence>
<name>Q6EUE6_ORYSJ</name>
<dbReference type="EMBL" id="AP004070">
    <property type="protein sequence ID" value="BAD27723.1"/>
    <property type="molecule type" value="Genomic_DNA"/>
</dbReference>
<evidence type="ECO:0000313" key="2">
    <source>
        <dbReference type="EMBL" id="BAD27723.1"/>
    </source>
</evidence>
<gene>
    <name evidence="2" type="primary">OJ1705_E12.44</name>
</gene>
<accession>Q6EUE6</accession>
<organism evidence="2 3">
    <name type="scientific">Oryza sativa subsp. japonica</name>
    <name type="common">Rice</name>
    <dbReference type="NCBI Taxonomy" id="39947"/>
    <lineage>
        <taxon>Eukaryota</taxon>
        <taxon>Viridiplantae</taxon>
        <taxon>Streptophyta</taxon>
        <taxon>Embryophyta</taxon>
        <taxon>Tracheophyta</taxon>
        <taxon>Spermatophyta</taxon>
        <taxon>Magnoliopsida</taxon>
        <taxon>Liliopsida</taxon>
        <taxon>Poales</taxon>
        <taxon>Poaceae</taxon>
        <taxon>BOP clade</taxon>
        <taxon>Oryzoideae</taxon>
        <taxon>Oryzeae</taxon>
        <taxon>Oryzinae</taxon>
        <taxon>Oryza</taxon>
        <taxon>Oryza sativa</taxon>
    </lineage>
</organism>
<feature type="compositionally biased region" description="Polar residues" evidence="1">
    <location>
        <begin position="98"/>
        <end position="110"/>
    </location>
</feature>
<reference evidence="3" key="2">
    <citation type="journal article" date="2008" name="Nucleic Acids Res.">
        <title>The rice annotation project database (RAP-DB): 2008 update.</title>
        <authorList>
            <consortium name="The rice annotation project (RAP)"/>
        </authorList>
    </citation>
    <scope>GENOME REANNOTATION</scope>
    <source>
        <strain evidence="3">cv. Nipponbare</strain>
    </source>
</reference>
<sequence>MPSSAPLVARRAILVMPQPTTILAACDIREMRERERDVVALPATHHPPPPASSSAPPTAHRLHYPPRRGLPATAPSPLRDKLQRRRSRILREGGNEPASVSSSLCDSGTWSEAAAAAGSSFPRSPERPPPPPLATAPALACCHSWCRRVLVSW</sequence>
<evidence type="ECO:0000313" key="3">
    <source>
        <dbReference type="Proteomes" id="UP000000763"/>
    </source>
</evidence>
<reference evidence="3" key="1">
    <citation type="journal article" date="2005" name="Nature">
        <title>The map-based sequence of the rice genome.</title>
        <authorList>
            <consortium name="International rice genome sequencing project (IRGSP)"/>
            <person name="Matsumoto T."/>
            <person name="Wu J."/>
            <person name="Kanamori H."/>
            <person name="Katayose Y."/>
            <person name="Fujisawa M."/>
            <person name="Namiki N."/>
            <person name="Mizuno H."/>
            <person name="Yamamoto K."/>
            <person name="Antonio B.A."/>
            <person name="Baba T."/>
            <person name="Sakata K."/>
            <person name="Nagamura Y."/>
            <person name="Aoki H."/>
            <person name="Arikawa K."/>
            <person name="Arita K."/>
            <person name="Bito T."/>
            <person name="Chiden Y."/>
            <person name="Fujitsuka N."/>
            <person name="Fukunaka R."/>
            <person name="Hamada M."/>
            <person name="Harada C."/>
            <person name="Hayashi A."/>
            <person name="Hijishita S."/>
            <person name="Honda M."/>
            <person name="Hosokawa S."/>
            <person name="Ichikawa Y."/>
            <person name="Idonuma A."/>
            <person name="Iijima M."/>
            <person name="Ikeda M."/>
            <person name="Ikeno M."/>
            <person name="Ito K."/>
            <person name="Ito S."/>
            <person name="Ito T."/>
            <person name="Ito Y."/>
            <person name="Ito Y."/>
            <person name="Iwabuchi A."/>
            <person name="Kamiya K."/>
            <person name="Karasawa W."/>
            <person name="Kurita K."/>
            <person name="Katagiri S."/>
            <person name="Kikuta A."/>
            <person name="Kobayashi H."/>
            <person name="Kobayashi N."/>
            <person name="Machita K."/>
            <person name="Maehara T."/>
            <person name="Masukawa M."/>
            <person name="Mizubayashi T."/>
            <person name="Mukai Y."/>
            <person name="Nagasaki H."/>
            <person name="Nagata Y."/>
            <person name="Naito S."/>
            <person name="Nakashima M."/>
            <person name="Nakama Y."/>
            <person name="Nakamichi Y."/>
            <person name="Nakamura M."/>
            <person name="Meguro A."/>
            <person name="Negishi M."/>
            <person name="Ohta I."/>
            <person name="Ohta T."/>
            <person name="Okamoto M."/>
            <person name="Ono N."/>
            <person name="Saji S."/>
            <person name="Sakaguchi M."/>
            <person name="Sakai K."/>
            <person name="Shibata M."/>
            <person name="Shimokawa T."/>
            <person name="Song J."/>
            <person name="Takazaki Y."/>
            <person name="Terasawa K."/>
            <person name="Tsugane M."/>
            <person name="Tsuji K."/>
            <person name="Ueda S."/>
            <person name="Waki K."/>
            <person name="Yamagata H."/>
            <person name="Yamamoto M."/>
            <person name="Yamamoto S."/>
            <person name="Yamane H."/>
            <person name="Yoshiki S."/>
            <person name="Yoshihara R."/>
            <person name="Yukawa K."/>
            <person name="Zhong H."/>
            <person name="Yano M."/>
            <person name="Yuan Q."/>
            <person name="Ouyang S."/>
            <person name="Liu J."/>
            <person name="Jones K.M."/>
            <person name="Gansberger K."/>
            <person name="Moffat K."/>
            <person name="Hill J."/>
            <person name="Bera J."/>
            <person name="Fadrosh D."/>
            <person name="Jin S."/>
            <person name="Johri S."/>
            <person name="Kim M."/>
            <person name="Overton L."/>
            <person name="Reardon M."/>
            <person name="Tsitrin T."/>
            <person name="Vuong H."/>
            <person name="Weaver B."/>
            <person name="Ciecko A."/>
            <person name="Tallon L."/>
            <person name="Jackson J."/>
            <person name="Pai G."/>
            <person name="Aken S.V."/>
            <person name="Utterback T."/>
            <person name="Reidmuller S."/>
            <person name="Feldblyum T."/>
            <person name="Hsiao J."/>
            <person name="Zismann V."/>
            <person name="Iobst S."/>
            <person name="de Vazeille A.R."/>
            <person name="Buell C.R."/>
            <person name="Ying K."/>
            <person name="Li Y."/>
            <person name="Lu T."/>
            <person name="Huang Y."/>
            <person name="Zhao Q."/>
            <person name="Feng Q."/>
            <person name="Zhang L."/>
            <person name="Zhu J."/>
            <person name="Weng Q."/>
            <person name="Mu J."/>
            <person name="Lu Y."/>
            <person name="Fan D."/>
            <person name="Liu Y."/>
            <person name="Guan J."/>
            <person name="Zhang Y."/>
            <person name="Yu S."/>
            <person name="Liu X."/>
            <person name="Zhang Y."/>
            <person name="Hong G."/>
            <person name="Han B."/>
            <person name="Choisne N."/>
            <person name="Demange N."/>
            <person name="Orjeda G."/>
            <person name="Samain S."/>
            <person name="Cattolico L."/>
            <person name="Pelletier E."/>
            <person name="Couloux A."/>
            <person name="Segurens B."/>
            <person name="Wincker P."/>
            <person name="D'Hont A."/>
            <person name="Scarpelli C."/>
            <person name="Weissenbach J."/>
            <person name="Salanoubat M."/>
            <person name="Quetier F."/>
            <person name="Yu Y."/>
            <person name="Kim H.R."/>
            <person name="Rambo T."/>
            <person name="Currie J."/>
            <person name="Collura K."/>
            <person name="Luo M."/>
            <person name="Yang T."/>
            <person name="Ammiraju J.S.S."/>
            <person name="Engler F."/>
            <person name="Soderlund C."/>
            <person name="Wing R.A."/>
            <person name="Palmer L.E."/>
            <person name="de la Bastide M."/>
            <person name="Spiegel L."/>
            <person name="Nascimento L."/>
            <person name="Zutavern T."/>
            <person name="O'Shaughnessy A."/>
            <person name="Dike S."/>
            <person name="Dedhia N."/>
            <person name="Preston R."/>
            <person name="Balija V."/>
            <person name="McCombie W.R."/>
            <person name="Chow T."/>
            <person name="Chen H."/>
            <person name="Chung M."/>
            <person name="Chen C."/>
            <person name="Shaw J."/>
            <person name="Wu H."/>
            <person name="Hsiao K."/>
            <person name="Chao Y."/>
            <person name="Chu M."/>
            <person name="Cheng C."/>
            <person name="Hour A."/>
            <person name="Lee P."/>
            <person name="Lin S."/>
            <person name="Lin Y."/>
            <person name="Liou J."/>
            <person name="Liu S."/>
            <person name="Hsing Y."/>
            <person name="Raghuvanshi S."/>
            <person name="Mohanty A."/>
            <person name="Bharti A.K."/>
            <person name="Gaur A."/>
            <person name="Gupta V."/>
            <person name="Kumar D."/>
            <person name="Ravi V."/>
            <person name="Vij S."/>
            <person name="Kapur A."/>
            <person name="Khurana P."/>
            <person name="Khurana P."/>
            <person name="Khurana J.P."/>
            <person name="Tyagi A.K."/>
            <person name="Gaikwad K."/>
            <person name="Singh A."/>
            <person name="Dalal V."/>
            <person name="Srivastava S."/>
            <person name="Dixit A."/>
            <person name="Pal A.K."/>
            <person name="Ghazi I.A."/>
            <person name="Yadav M."/>
            <person name="Pandit A."/>
            <person name="Bhargava A."/>
            <person name="Sureshbabu K."/>
            <person name="Batra K."/>
            <person name="Sharma T.R."/>
            <person name="Mohapatra T."/>
            <person name="Singh N.K."/>
            <person name="Messing J."/>
            <person name="Nelson A.B."/>
            <person name="Fuks G."/>
            <person name="Kavchok S."/>
            <person name="Keizer G."/>
            <person name="Linton E."/>
            <person name="Llaca V."/>
            <person name="Song R."/>
            <person name="Tanyolac B."/>
            <person name="Young S."/>
            <person name="Ho-Il K."/>
            <person name="Hahn J.H."/>
            <person name="Sangsakoo G."/>
            <person name="Vanavichit A."/>
            <person name="de Mattos Luiz.A.T."/>
            <person name="Zimmer P.D."/>
            <person name="Malone G."/>
            <person name="Dellagostin O."/>
            <person name="de Oliveira A.C."/>
            <person name="Bevan M."/>
            <person name="Bancroft I."/>
            <person name="Minx P."/>
            <person name="Cordum H."/>
            <person name="Wilson R."/>
            <person name="Cheng Z."/>
            <person name="Jin W."/>
            <person name="Jiang J."/>
            <person name="Leong S.A."/>
            <person name="Iwama H."/>
            <person name="Gojobori T."/>
            <person name="Itoh T."/>
            <person name="Niimura Y."/>
            <person name="Fujii Y."/>
            <person name="Habara T."/>
            <person name="Sakai H."/>
            <person name="Sato Y."/>
            <person name="Wilson G."/>
            <person name="Kumar K."/>
            <person name="McCouch S."/>
            <person name="Juretic N."/>
            <person name="Hoen D."/>
            <person name="Wright S."/>
            <person name="Bruskiewich R."/>
            <person name="Bureau T."/>
            <person name="Miyao A."/>
            <person name="Hirochika H."/>
            <person name="Nishikawa T."/>
            <person name="Kadowaki K."/>
            <person name="Sugiura M."/>
            <person name="Burr B."/>
            <person name="Sasaki T."/>
        </authorList>
    </citation>
    <scope>NUCLEOTIDE SEQUENCE [LARGE SCALE GENOMIC DNA]</scope>
    <source>
        <strain evidence="3">cv. Nipponbare</strain>
    </source>
</reference>